<dbReference type="Proteomes" id="UP000267159">
    <property type="component" value="Unassembled WGS sequence"/>
</dbReference>
<gene>
    <name evidence="2" type="ORF">D7Y07_12335</name>
</gene>
<protein>
    <recommendedName>
        <fullName evidence="1">DUF6998 domain-containing protein</fullName>
    </recommendedName>
</protein>
<dbReference type="RefSeq" id="WP_121767349.1">
    <property type="nucleotide sequence ID" value="NZ_CAPABZ010000078.1"/>
</dbReference>
<name>A0A3L7YYZ9_9BACE</name>
<comment type="caution">
    <text evidence="2">The sequence shown here is derived from an EMBL/GenBank/DDBJ whole genome shotgun (WGS) entry which is preliminary data.</text>
</comment>
<reference evidence="2 3" key="1">
    <citation type="submission" date="2018-09" db="EMBL/GenBank/DDBJ databases">
        <title>Murine metabolic-syndrome-specific gut microbial biobank.</title>
        <authorList>
            <person name="Liu C."/>
        </authorList>
    </citation>
    <scope>NUCLEOTIDE SEQUENCE [LARGE SCALE GENOMIC DNA]</scope>
    <source>
        <strain evidence="2 3">0.1X-D8-26</strain>
    </source>
</reference>
<dbReference type="InterPro" id="IPR054267">
    <property type="entry name" value="DUF6998"/>
</dbReference>
<evidence type="ECO:0000259" key="1">
    <source>
        <dbReference type="Pfam" id="PF22522"/>
    </source>
</evidence>
<evidence type="ECO:0000313" key="3">
    <source>
        <dbReference type="Proteomes" id="UP000267159"/>
    </source>
</evidence>
<organism evidence="2 3">
    <name type="scientific">Bacteroides acidifaciens</name>
    <dbReference type="NCBI Taxonomy" id="85831"/>
    <lineage>
        <taxon>Bacteria</taxon>
        <taxon>Pseudomonadati</taxon>
        <taxon>Bacteroidota</taxon>
        <taxon>Bacteroidia</taxon>
        <taxon>Bacteroidales</taxon>
        <taxon>Bacteroidaceae</taxon>
        <taxon>Bacteroides</taxon>
    </lineage>
</organism>
<dbReference type="Pfam" id="PF22522">
    <property type="entry name" value="DUF6998"/>
    <property type="match status" value="2"/>
</dbReference>
<accession>A0A3L7YYZ9</accession>
<dbReference type="AlphaFoldDB" id="A0A3L7YYZ9"/>
<feature type="domain" description="DUF6998" evidence="1">
    <location>
        <begin position="168"/>
        <end position="261"/>
    </location>
</feature>
<dbReference type="EMBL" id="RAZM01000039">
    <property type="protein sequence ID" value="RLT79676.1"/>
    <property type="molecule type" value="Genomic_DNA"/>
</dbReference>
<evidence type="ECO:0000313" key="2">
    <source>
        <dbReference type="EMBL" id="RLT79676.1"/>
    </source>
</evidence>
<proteinExistence type="predicted"/>
<sequence length="301" mass="34579">MEQLELVKKTLLKEFACCSDELFTLGIMRTDSFTGEIGEFIASRYFNLNLANRSTKGYDAECSQGYKYQIKSKVISNNDFHYHISGLKCQDFDYLIVVYFDKYYTPLAILKIPSCQINAEKYRINASVVFNFSQDLTQLKLSKKEQLSIKKFALSYLKLQETGIVRSRRVVGDIGEYYACKRLNLKLCNNRNEKGLDAISQKDGLTFEIKTRRVYDSGRRISETRRINNLIGKSADYLIVVTLDHAFECSGMWIMPMKNIINLKSANLKIINTTVGIRNLVPSQVSWLATGEKFISFNNMN</sequence>
<feature type="domain" description="DUF6998" evidence="1">
    <location>
        <begin position="34"/>
        <end position="102"/>
    </location>
</feature>